<name>D2VJP5_NAEGR</name>
<dbReference type="AlphaFoldDB" id="D2VJP5"/>
<organism evidence="3">
    <name type="scientific">Naegleria gruberi</name>
    <name type="common">Amoeba</name>
    <dbReference type="NCBI Taxonomy" id="5762"/>
    <lineage>
        <taxon>Eukaryota</taxon>
        <taxon>Discoba</taxon>
        <taxon>Heterolobosea</taxon>
        <taxon>Tetramitia</taxon>
        <taxon>Eutetramitia</taxon>
        <taxon>Vahlkampfiidae</taxon>
        <taxon>Naegleria</taxon>
    </lineage>
</organism>
<dbReference type="OrthoDB" id="10530741at2759"/>
<dbReference type="Proteomes" id="UP000006671">
    <property type="component" value="Unassembled WGS sequence"/>
</dbReference>
<evidence type="ECO:0000313" key="3">
    <source>
        <dbReference type="Proteomes" id="UP000006671"/>
    </source>
</evidence>
<evidence type="ECO:0000256" key="1">
    <source>
        <dbReference type="SAM" id="MobiDB-lite"/>
    </source>
</evidence>
<reference evidence="2 3" key="1">
    <citation type="journal article" date="2010" name="Cell">
        <title>The genome of Naegleria gruberi illuminates early eukaryotic versatility.</title>
        <authorList>
            <person name="Fritz-Laylin L.K."/>
            <person name="Prochnik S.E."/>
            <person name="Ginger M.L."/>
            <person name="Dacks J.B."/>
            <person name="Carpenter M.L."/>
            <person name="Field M.C."/>
            <person name="Kuo A."/>
            <person name="Paredez A."/>
            <person name="Chapman J."/>
            <person name="Pham J."/>
            <person name="Shu S."/>
            <person name="Neupane R."/>
            <person name="Cipriano M."/>
            <person name="Mancuso J."/>
            <person name="Tu H."/>
            <person name="Salamov A."/>
            <person name="Lindquist E."/>
            <person name="Shapiro H."/>
            <person name="Lucas S."/>
            <person name="Grigoriev I.V."/>
            <person name="Cande W.Z."/>
            <person name="Fulton C."/>
            <person name="Rokhsar D.S."/>
            <person name="Dawson S.C."/>
        </authorList>
    </citation>
    <scope>NUCLEOTIDE SEQUENCE [LARGE SCALE GENOMIC DNA]</scope>
    <source>
        <strain evidence="2 3">NEG-M</strain>
    </source>
</reference>
<dbReference type="VEuPathDB" id="AmoebaDB:NAEGRDRAFT_69114"/>
<dbReference type="RefSeq" id="XP_002675733.1">
    <property type="nucleotide sequence ID" value="XM_002675687.1"/>
</dbReference>
<proteinExistence type="predicted"/>
<sequence length="306" mass="34123">MPTAQHPIIQHSDYDDHHLSSDEITTFNCQSDKKISSRYTQLRKQLRSCEHFKENYFVLEVNKPNKASQDNNTLEKKKRKKRQTAAEDHPHPDESLSNDDGSEEMKKKKRKSSKTTSTQPAAAQTIEDKVAIHTSPTNNINATTISSNNSSTTMQITTSTTCVNNEQQTPTSNTETGNQQVSPQLNDGLVLQLMGLLQNNNASNPTCNSNQMTLEGLELQIKLLQRLQETINLLKGSSQLQMIVPSQESMPTMNSNSSMPSISSSEDIFQILDYGDCPDNNNQSFPVEMTGFASCEDFAELLNGFI</sequence>
<evidence type="ECO:0000313" key="2">
    <source>
        <dbReference type="EMBL" id="EFC42989.1"/>
    </source>
</evidence>
<dbReference type="GeneID" id="8852963"/>
<keyword evidence="3" id="KW-1185">Reference proteome</keyword>
<dbReference type="InParanoid" id="D2VJP5"/>
<protein>
    <submittedName>
        <fullName evidence="2">Predicted protein</fullName>
    </submittedName>
</protein>
<feature type="region of interest" description="Disordered" evidence="1">
    <location>
        <begin position="63"/>
        <end position="152"/>
    </location>
</feature>
<gene>
    <name evidence="2" type="ORF">NAEGRDRAFT_69114</name>
</gene>
<accession>D2VJP5</accession>
<feature type="compositionally biased region" description="Basic and acidic residues" evidence="1">
    <location>
        <begin position="84"/>
        <end position="94"/>
    </location>
</feature>
<dbReference type="KEGG" id="ngr:NAEGRDRAFT_69114"/>
<feature type="compositionally biased region" description="Low complexity" evidence="1">
    <location>
        <begin position="134"/>
        <end position="152"/>
    </location>
</feature>
<dbReference type="EMBL" id="GG738876">
    <property type="protein sequence ID" value="EFC42989.1"/>
    <property type="molecule type" value="Genomic_DNA"/>
</dbReference>